<name>A0A9Q0MRR3_9DIPT</name>
<feature type="region of interest" description="Disordered" evidence="1">
    <location>
        <begin position="1"/>
        <end position="46"/>
    </location>
</feature>
<gene>
    <name evidence="2" type="ORF">Bhyg_15019</name>
</gene>
<accession>A0A9Q0MRR3</accession>
<feature type="compositionally biased region" description="Polar residues" evidence="1">
    <location>
        <begin position="11"/>
        <end position="25"/>
    </location>
</feature>
<sequence>MGQEKSLPDRCNSSQDYHSTATIQRPLSRAPSTTTTKSTRSTYSTAEKQAKYLKEQLYIKSYLDIVEQDQTAKNQFQPAKPGIRNYTPKIYVDKPRQKDVDVWI</sequence>
<evidence type="ECO:0000256" key="1">
    <source>
        <dbReference type="SAM" id="MobiDB-lite"/>
    </source>
</evidence>
<organism evidence="2 3">
    <name type="scientific">Pseudolycoriella hygida</name>
    <dbReference type="NCBI Taxonomy" id="35572"/>
    <lineage>
        <taxon>Eukaryota</taxon>
        <taxon>Metazoa</taxon>
        <taxon>Ecdysozoa</taxon>
        <taxon>Arthropoda</taxon>
        <taxon>Hexapoda</taxon>
        <taxon>Insecta</taxon>
        <taxon>Pterygota</taxon>
        <taxon>Neoptera</taxon>
        <taxon>Endopterygota</taxon>
        <taxon>Diptera</taxon>
        <taxon>Nematocera</taxon>
        <taxon>Sciaroidea</taxon>
        <taxon>Sciaridae</taxon>
        <taxon>Pseudolycoriella</taxon>
    </lineage>
</organism>
<dbReference type="OrthoDB" id="8014143at2759"/>
<evidence type="ECO:0000313" key="3">
    <source>
        <dbReference type="Proteomes" id="UP001151699"/>
    </source>
</evidence>
<comment type="caution">
    <text evidence="2">The sequence shown here is derived from an EMBL/GenBank/DDBJ whole genome shotgun (WGS) entry which is preliminary data.</text>
</comment>
<reference evidence="2" key="1">
    <citation type="submission" date="2022-07" db="EMBL/GenBank/DDBJ databases">
        <authorList>
            <person name="Trinca V."/>
            <person name="Uliana J.V.C."/>
            <person name="Torres T.T."/>
            <person name="Ward R.J."/>
            <person name="Monesi N."/>
        </authorList>
    </citation>
    <scope>NUCLEOTIDE SEQUENCE</scope>
    <source>
        <strain evidence="2">HSMRA1968</strain>
        <tissue evidence="2">Whole embryos</tissue>
    </source>
</reference>
<protein>
    <submittedName>
        <fullName evidence="2">Uncharacterized protein</fullName>
    </submittedName>
</protein>
<dbReference type="EMBL" id="WJQU01000004">
    <property type="protein sequence ID" value="KAJ6636429.1"/>
    <property type="molecule type" value="Genomic_DNA"/>
</dbReference>
<evidence type="ECO:0000313" key="2">
    <source>
        <dbReference type="EMBL" id="KAJ6636429.1"/>
    </source>
</evidence>
<feature type="compositionally biased region" description="Low complexity" evidence="1">
    <location>
        <begin position="32"/>
        <end position="45"/>
    </location>
</feature>
<dbReference type="AlphaFoldDB" id="A0A9Q0MRR3"/>
<dbReference type="Proteomes" id="UP001151699">
    <property type="component" value="Chromosome C"/>
</dbReference>
<proteinExistence type="predicted"/>
<keyword evidence="3" id="KW-1185">Reference proteome</keyword>